<reference evidence="6 7" key="1">
    <citation type="journal article" date="2022" name="Front. Cell. Infect. Microbiol.">
        <title>The Genomes of Two Strains of Taenia crassiceps the Animal Model for the Study of Human Cysticercosis.</title>
        <authorList>
            <person name="Bobes R.J."/>
            <person name="Estrada K."/>
            <person name="Rios-Valencia D.G."/>
            <person name="Calderon-Gallegos A."/>
            <person name="de la Torre P."/>
            <person name="Carrero J.C."/>
            <person name="Sanchez-Flores A."/>
            <person name="Laclette J.P."/>
        </authorList>
    </citation>
    <scope>NUCLEOTIDE SEQUENCE [LARGE SCALE GENOMIC DNA]</scope>
    <source>
        <strain evidence="6">WFUcys</strain>
    </source>
</reference>
<evidence type="ECO:0000313" key="6">
    <source>
        <dbReference type="EMBL" id="KAL5106251.1"/>
    </source>
</evidence>
<sequence>MNGWRIGVVTLLGLSVLFAFNRTFHGKSHQSTSSIHSVRALSLCIKRPLPFHAHTQKSGFLPYTYLKLDFSKNYVEPPVVPKDDLLYLQKELEENLAKSENIPYNNEQNPLDSDDLNGEGIAKELEGFSQSTFSEQIDSPTPSMEEDFLPPAPPEKSKSSPQEVLQEESEFEKHFCPEASHQKDRDNPELALHHFREDAIEEGEESKEHFNDQKHQESQNQYDGSEQFENQSYFDYQENLEYQGLHEELGQYDDREHFEIQNNFEDQDQHEGLAQFENQQPLDNQEHFECRELQECQEQFENQHYLENQNHCKSQECCEEERKPEVQFTIPTEHLPTPELLHASEQVEHIDHLLENPEGYIEAPHDTDRLDAAHMDLVGGTNQFAVEKQESTLLHSTAGIGAGEAGINGFEQAASLTSSEHSAEPNRHVADAMGVVVSERPVEPQPPPIIQTEDSVQQEARQSFHNIKKNLEKRNIVGSLQSQPPQTHQRAGLSDMESPRSGGYSSSHINGSETPGYSQHRTPSGPVGSGEDSSAHQTINRGGNKEGRGNAPAGLAQVRQTLALPDLQLSHVTVFTDRAELVRTITPVFKAGEIVEMLFENVSAAIDKDSIRVELRGAATILDVTFTARPVPHLEETWAQSIADLQAELRQCHRQVEAVTGRLARLEKQRTVLDTFADGMTKKTEEEVFAAALPQPPPIPPPQHDKKHDKHSKKAPSAQEDSFAMGPAKRSVSELNNQANPYDPTHMDTLQRFLTMYEDQAERLDSSLLASKEELDRTRDRAEQIEKELIALEKRQDENLVREISVLIEPREDGPVDMLITYVVGRCHWKPAYDIRLFNSDGSMKIIYYGLVQQSTGEDWEPRRMTLSTAQPSSEGLCPSLGLQRLHYKQTTPQLTSASSVSSSSSSRPPRPASSASRNKTPRALAQTHHQHSLINENGSHTPESPRIVSTPHGTLQRAPSYNETGTTTLRGTSISRAASRQALGTSLLVNAAPPNEPQVASTAKLAAAPTPAVATVIFEVPRPPAMVACNKEEVRVTVGLIDLQPSYDYVTVPKRSLSAFLKAQVKNSSNFYILPGQTNIYSDNTFIGKSELGAVAPGEELSCELGAESGIEVIYRPMFKSKENATGQKATVSFKQVIDVRNTFHRPVRVMVVDQLPSSGEDKIKVNLIEPNIKNPEKYDKRKPIRMNKHHNIEWDLDLHAGETKEIVLRYTVEYPAVEELEFSAHYRQ</sequence>
<feature type="region of interest" description="Disordered" evidence="2">
    <location>
        <begin position="475"/>
        <end position="551"/>
    </location>
</feature>
<dbReference type="PANTHER" id="PTHR31005">
    <property type="entry name" value="DUF4139 DOMAIN-CONTAINING PROTEIN"/>
    <property type="match status" value="1"/>
</dbReference>
<feature type="compositionally biased region" description="Polar residues" evidence="2">
    <location>
        <begin position="531"/>
        <end position="541"/>
    </location>
</feature>
<evidence type="ECO:0000259" key="4">
    <source>
        <dbReference type="Pfam" id="PF13598"/>
    </source>
</evidence>
<evidence type="ECO:0000313" key="7">
    <source>
        <dbReference type="Proteomes" id="UP001651158"/>
    </source>
</evidence>
<dbReference type="Pfam" id="PF13598">
    <property type="entry name" value="DUF4139"/>
    <property type="match status" value="1"/>
</dbReference>
<feature type="compositionally biased region" description="Basic and acidic residues" evidence="2">
    <location>
        <begin position="206"/>
        <end position="217"/>
    </location>
</feature>
<feature type="chain" id="PRO_5047050104" description="DUF4139 domain-containing protein" evidence="3">
    <location>
        <begin position="20"/>
        <end position="1230"/>
    </location>
</feature>
<feature type="signal peptide" evidence="3">
    <location>
        <begin position="1"/>
        <end position="19"/>
    </location>
</feature>
<dbReference type="PANTHER" id="PTHR31005:SF8">
    <property type="entry name" value="DUF4139 DOMAIN-CONTAINING PROTEIN"/>
    <property type="match status" value="1"/>
</dbReference>
<dbReference type="Pfam" id="PF13600">
    <property type="entry name" value="DUF4140"/>
    <property type="match status" value="1"/>
</dbReference>
<feature type="compositionally biased region" description="Polar residues" evidence="2">
    <location>
        <begin position="102"/>
        <end position="111"/>
    </location>
</feature>
<feature type="compositionally biased region" description="Polar residues" evidence="2">
    <location>
        <begin position="128"/>
        <end position="142"/>
    </location>
</feature>
<dbReference type="InterPro" id="IPR025554">
    <property type="entry name" value="DUF4140"/>
</dbReference>
<evidence type="ECO:0000256" key="3">
    <source>
        <dbReference type="SAM" id="SignalP"/>
    </source>
</evidence>
<evidence type="ECO:0000259" key="5">
    <source>
        <dbReference type="Pfam" id="PF13600"/>
    </source>
</evidence>
<feature type="domain" description="DUF4139" evidence="4">
    <location>
        <begin position="820"/>
        <end position="1217"/>
    </location>
</feature>
<feature type="region of interest" description="Disordered" evidence="2">
    <location>
        <begin position="891"/>
        <end position="969"/>
    </location>
</feature>
<feature type="region of interest" description="Disordered" evidence="2">
    <location>
        <begin position="440"/>
        <end position="460"/>
    </location>
</feature>
<dbReference type="NCBIfam" id="TIGR02231">
    <property type="entry name" value="mucoidy inhibitor MuiA family protein"/>
    <property type="match status" value="1"/>
</dbReference>
<dbReference type="InterPro" id="IPR011935">
    <property type="entry name" value="CHP02231"/>
</dbReference>
<name>A0ABR4Q9F2_9CEST</name>
<feature type="compositionally biased region" description="Polar residues" evidence="2">
    <location>
        <begin position="478"/>
        <end position="489"/>
    </location>
</feature>
<comment type="caution">
    <text evidence="6">The sequence shown here is derived from an EMBL/GenBank/DDBJ whole genome shotgun (WGS) entry which is preliminary data.</text>
</comment>
<feature type="compositionally biased region" description="Low complexity" evidence="2">
    <location>
        <begin position="897"/>
        <end position="918"/>
    </location>
</feature>
<keyword evidence="3" id="KW-0732">Signal</keyword>
<feature type="coiled-coil region" evidence="1">
    <location>
        <begin position="642"/>
        <end position="669"/>
    </location>
</feature>
<feature type="compositionally biased region" description="Polar residues" evidence="2">
    <location>
        <begin position="503"/>
        <end position="522"/>
    </location>
</feature>
<dbReference type="EMBL" id="JAKROA010000006">
    <property type="protein sequence ID" value="KAL5106251.1"/>
    <property type="molecule type" value="Genomic_DNA"/>
</dbReference>
<keyword evidence="7" id="KW-1185">Reference proteome</keyword>
<evidence type="ECO:0000256" key="2">
    <source>
        <dbReference type="SAM" id="MobiDB-lite"/>
    </source>
</evidence>
<evidence type="ECO:0008006" key="8">
    <source>
        <dbReference type="Google" id="ProtNLM"/>
    </source>
</evidence>
<feature type="region of interest" description="Disordered" evidence="2">
    <location>
        <begin position="127"/>
        <end position="188"/>
    </location>
</feature>
<feature type="region of interest" description="Disordered" evidence="2">
    <location>
        <begin position="99"/>
        <end position="118"/>
    </location>
</feature>
<feature type="compositionally biased region" description="Polar residues" evidence="2">
    <location>
        <begin position="952"/>
        <end position="969"/>
    </location>
</feature>
<protein>
    <recommendedName>
        <fullName evidence="8">DUF4139 domain-containing protein</fullName>
    </recommendedName>
</protein>
<feature type="compositionally biased region" description="Basic and acidic residues" evidence="2">
    <location>
        <begin position="171"/>
        <end position="188"/>
    </location>
</feature>
<feature type="compositionally biased region" description="Basic residues" evidence="2">
    <location>
        <begin position="705"/>
        <end position="714"/>
    </location>
</feature>
<evidence type="ECO:0000256" key="1">
    <source>
        <dbReference type="SAM" id="Coils"/>
    </source>
</evidence>
<proteinExistence type="predicted"/>
<accession>A0ABR4Q9F2</accession>
<dbReference type="Proteomes" id="UP001651158">
    <property type="component" value="Unassembled WGS sequence"/>
</dbReference>
<feature type="compositionally biased region" description="Polar residues" evidence="2">
    <location>
        <begin position="933"/>
        <end position="943"/>
    </location>
</feature>
<feature type="coiled-coil region" evidence="1">
    <location>
        <begin position="768"/>
        <end position="795"/>
    </location>
</feature>
<organism evidence="6 7">
    <name type="scientific">Taenia crassiceps</name>
    <dbReference type="NCBI Taxonomy" id="6207"/>
    <lineage>
        <taxon>Eukaryota</taxon>
        <taxon>Metazoa</taxon>
        <taxon>Spiralia</taxon>
        <taxon>Lophotrochozoa</taxon>
        <taxon>Platyhelminthes</taxon>
        <taxon>Cestoda</taxon>
        <taxon>Eucestoda</taxon>
        <taxon>Cyclophyllidea</taxon>
        <taxon>Taeniidae</taxon>
        <taxon>Taenia</taxon>
    </lineage>
</organism>
<gene>
    <name evidence="6" type="ORF">TcWFU_005799</name>
</gene>
<feature type="domain" description="DUF4140" evidence="5">
    <location>
        <begin position="572"/>
        <end position="673"/>
    </location>
</feature>
<feature type="region of interest" description="Disordered" evidence="2">
    <location>
        <begin position="692"/>
        <end position="744"/>
    </location>
</feature>
<dbReference type="InterPro" id="IPR037291">
    <property type="entry name" value="DUF4139"/>
</dbReference>
<feature type="region of interest" description="Disordered" evidence="2">
    <location>
        <begin position="201"/>
        <end position="224"/>
    </location>
</feature>
<keyword evidence="1" id="KW-0175">Coiled coil</keyword>